<accession>A0A0C3BVI4</accession>
<evidence type="ECO:0000313" key="1">
    <source>
        <dbReference type="EMBL" id="KIM40600.1"/>
    </source>
</evidence>
<dbReference type="HOGENOM" id="CLU_2413493_0_0_1"/>
<dbReference type="EMBL" id="KN831782">
    <property type="protein sequence ID" value="KIM40600.1"/>
    <property type="molecule type" value="Genomic_DNA"/>
</dbReference>
<keyword evidence="2" id="KW-1185">Reference proteome</keyword>
<name>A0A0C3BVI4_HEBCY</name>
<gene>
    <name evidence="1" type="ORF">M413DRAFT_164601</name>
</gene>
<sequence length="92" mass="10588">MHRAKIREITLTRMKRLDSKLMGCFTIMIIHLLQNKIRFIGSKGFSGTHKRCVDCIRMGSSFACVTANEVVWRSTNKLKSTLATHSFWPSEQ</sequence>
<reference evidence="1 2" key="1">
    <citation type="submission" date="2014-04" db="EMBL/GenBank/DDBJ databases">
        <authorList>
            <consortium name="DOE Joint Genome Institute"/>
            <person name="Kuo A."/>
            <person name="Gay G."/>
            <person name="Dore J."/>
            <person name="Kohler A."/>
            <person name="Nagy L.G."/>
            <person name="Floudas D."/>
            <person name="Copeland A."/>
            <person name="Barry K.W."/>
            <person name="Cichocki N."/>
            <person name="Veneault-Fourrey C."/>
            <person name="LaButti K."/>
            <person name="Lindquist E.A."/>
            <person name="Lipzen A."/>
            <person name="Lundell T."/>
            <person name="Morin E."/>
            <person name="Murat C."/>
            <person name="Sun H."/>
            <person name="Tunlid A."/>
            <person name="Henrissat B."/>
            <person name="Grigoriev I.V."/>
            <person name="Hibbett D.S."/>
            <person name="Martin F."/>
            <person name="Nordberg H.P."/>
            <person name="Cantor M.N."/>
            <person name="Hua S.X."/>
        </authorList>
    </citation>
    <scope>NUCLEOTIDE SEQUENCE [LARGE SCALE GENOMIC DNA]</scope>
    <source>
        <strain evidence="2">h7</strain>
    </source>
</reference>
<evidence type="ECO:0000313" key="2">
    <source>
        <dbReference type="Proteomes" id="UP000053424"/>
    </source>
</evidence>
<dbReference type="AlphaFoldDB" id="A0A0C3BVI4"/>
<reference evidence="2" key="2">
    <citation type="submission" date="2015-01" db="EMBL/GenBank/DDBJ databases">
        <title>Evolutionary Origins and Diversification of the Mycorrhizal Mutualists.</title>
        <authorList>
            <consortium name="DOE Joint Genome Institute"/>
            <consortium name="Mycorrhizal Genomics Consortium"/>
            <person name="Kohler A."/>
            <person name="Kuo A."/>
            <person name="Nagy L.G."/>
            <person name="Floudas D."/>
            <person name="Copeland A."/>
            <person name="Barry K.W."/>
            <person name="Cichocki N."/>
            <person name="Veneault-Fourrey C."/>
            <person name="LaButti K."/>
            <person name="Lindquist E.A."/>
            <person name="Lipzen A."/>
            <person name="Lundell T."/>
            <person name="Morin E."/>
            <person name="Murat C."/>
            <person name="Riley R."/>
            <person name="Ohm R."/>
            <person name="Sun H."/>
            <person name="Tunlid A."/>
            <person name="Henrissat B."/>
            <person name="Grigoriev I.V."/>
            <person name="Hibbett D.S."/>
            <person name="Martin F."/>
        </authorList>
    </citation>
    <scope>NUCLEOTIDE SEQUENCE [LARGE SCALE GENOMIC DNA]</scope>
    <source>
        <strain evidence="2">h7</strain>
    </source>
</reference>
<organism evidence="1 2">
    <name type="scientific">Hebeloma cylindrosporum</name>
    <dbReference type="NCBI Taxonomy" id="76867"/>
    <lineage>
        <taxon>Eukaryota</taxon>
        <taxon>Fungi</taxon>
        <taxon>Dikarya</taxon>
        <taxon>Basidiomycota</taxon>
        <taxon>Agaricomycotina</taxon>
        <taxon>Agaricomycetes</taxon>
        <taxon>Agaricomycetidae</taxon>
        <taxon>Agaricales</taxon>
        <taxon>Agaricineae</taxon>
        <taxon>Hymenogastraceae</taxon>
        <taxon>Hebeloma</taxon>
    </lineage>
</organism>
<protein>
    <submittedName>
        <fullName evidence="1">Uncharacterized protein</fullName>
    </submittedName>
</protein>
<dbReference type="Proteomes" id="UP000053424">
    <property type="component" value="Unassembled WGS sequence"/>
</dbReference>
<proteinExistence type="predicted"/>